<dbReference type="STRING" id="1817892.AUK40_02860"/>
<feature type="transmembrane region" description="Helical" evidence="7">
    <location>
        <begin position="114"/>
        <end position="130"/>
    </location>
</feature>
<feature type="transmembrane region" description="Helical" evidence="7">
    <location>
        <begin position="284"/>
        <end position="305"/>
    </location>
</feature>
<name>A0A1J5IT27_9BACT</name>
<keyword evidence="6" id="KW-0175">Coiled coil</keyword>
<dbReference type="InterPro" id="IPR007168">
    <property type="entry name" value="Phageshock_PspC_N"/>
</dbReference>
<feature type="transmembrane region" description="Helical" evidence="7">
    <location>
        <begin position="195"/>
        <end position="228"/>
    </location>
</feature>
<evidence type="ECO:0000256" key="2">
    <source>
        <dbReference type="ARBA" id="ARBA00022475"/>
    </source>
</evidence>
<dbReference type="AlphaFoldDB" id="A0A1J5IT27"/>
<dbReference type="GO" id="GO:0005886">
    <property type="term" value="C:plasma membrane"/>
    <property type="evidence" value="ECO:0007669"/>
    <property type="project" value="UniProtKB-SubCell"/>
</dbReference>
<feature type="coiled-coil region" evidence="6">
    <location>
        <begin position="20"/>
        <end position="74"/>
    </location>
</feature>
<comment type="subcellular location">
    <subcellularLocation>
        <location evidence="1">Cell membrane</location>
        <topology evidence="1">Single-pass membrane protein</topology>
    </subcellularLocation>
</comment>
<comment type="caution">
    <text evidence="9">The sequence shown here is derived from an EMBL/GenBank/DDBJ whole genome shotgun (WGS) entry which is preliminary data.</text>
</comment>
<evidence type="ECO:0000256" key="5">
    <source>
        <dbReference type="ARBA" id="ARBA00023136"/>
    </source>
</evidence>
<keyword evidence="5 7" id="KW-0472">Membrane</keyword>
<feature type="domain" description="Phage shock protein PspC N-terminal" evidence="8">
    <location>
        <begin position="106"/>
        <end position="162"/>
    </location>
</feature>
<dbReference type="InterPro" id="IPR052027">
    <property type="entry name" value="PspC"/>
</dbReference>
<evidence type="ECO:0000259" key="8">
    <source>
        <dbReference type="Pfam" id="PF04024"/>
    </source>
</evidence>
<dbReference type="PANTHER" id="PTHR33885">
    <property type="entry name" value="PHAGE SHOCK PROTEIN C"/>
    <property type="match status" value="1"/>
</dbReference>
<evidence type="ECO:0000313" key="9">
    <source>
        <dbReference type="EMBL" id="OIP97554.1"/>
    </source>
</evidence>
<keyword evidence="4 7" id="KW-1133">Transmembrane helix</keyword>
<dbReference type="Proteomes" id="UP000183245">
    <property type="component" value="Unassembled WGS sequence"/>
</dbReference>
<feature type="transmembrane region" description="Helical" evidence="7">
    <location>
        <begin position="136"/>
        <end position="159"/>
    </location>
</feature>
<reference evidence="9 10" key="1">
    <citation type="journal article" date="2016" name="Environ. Microbiol.">
        <title>Genomic resolution of a cold subsurface aquifer community provides metabolic insights for novel microbes adapted to high CO concentrations.</title>
        <authorList>
            <person name="Probst A.J."/>
            <person name="Castelle C.J."/>
            <person name="Singh A."/>
            <person name="Brown C.T."/>
            <person name="Anantharaman K."/>
            <person name="Sharon I."/>
            <person name="Hug L.A."/>
            <person name="Burstein D."/>
            <person name="Emerson J.B."/>
            <person name="Thomas B.C."/>
            <person name="Banfield J.F."/>
        </authorList>
    </citation>
    <scope>NUCLEOTIDE SEQUENCE [LARGE SCALE GENOMIC DNA]</scope>
    <source>
        <strain evidence="9">CG2_30_54_11</strain>
    </source>
</reference>
<dbReference type="EMBL" id="MNZT01000052">
    <property type="protein sequence ID" value="OIP97554.1"/>
    <property type="molecule type" value="Genomic_DNA"/>
</dbReference>
<keyword evidence="3 7" id="KW-0812">Transmembrane</keyword>
<accession>A0A1J5IT27</accession>
<sequence>MTEQNFDAAFAEMSLTREARKVLNDYLKRLETETASLKKEERDELVRDIQEHLYNALEAKLKKSRSKKDTLDAQIVMEVLSALGEPTDYLESAQTAEGIKGSAPVRRIRRAREGRIFGGVAMGMANYFRIDVVIVRVIMIGLVLTGISAIIYPVLWLVIPEETEGEAAVSSTTPEPTAKRPRWVRGLIKLGWKLLLVFVALCFYLPVLAVLLGLTLSFFAIPLAWLFHPSNFWGFNTLALLGYLLPIVSVCLGAIFLTLLLLFLNFIYRVHFKRSLLRGNSLKYLGGASLIAICLVILSSAYTLAGNWSRGSITETRVFPAGQALDIEIVSEVIAGDITVTGSDTVEEITLTETRKARGYSIDNARRNAGSISTTPSMDGDKLTLATSTSNTWVNHNATVEYRLLVPSTMSLSLHNPIGRTIIEDIDASTITVDNEIGSLEVKDSWADQADFRNNMGMIEISRFAPPALLLPLSSTMEQLTDDIEPPRPTAPLTFFTISNNLGAIRLEAVTTDSAVISGDMGSLEIDTCSFRGNISNNMGSISISDHTGALSISNSMGAVDASFLALYDGEEYKVDSSMGSVVLDLPPGLDPVFDISSNFGSVDRKYRTQLGGPRPHFTITSDMGSVEIR</sequence>
<dbReference type="PANTHER" id="PTHR33885:SF3">
    <property type="entry name" value="PHAGE SHOCK PROTEIN C"/>
    <property type="match status" value="1"/>
</dbReference>
<evidence type="ECO:0000256" key="1">
    <source>
        <dbReference type="ARBA" id="ARBA00004162"/>
    </source>
</evidence>
<organism evidence="9 10">
    <name type="scientific">Candidatus Wirthbacteria bacterium CG2_30_54_11</name>
    <dbReference type="NCBI Taxonomy" id="1817892"/>
    <lineage>
        <taxon>Bacteria</taxon>
        <taxon>Candidatus Wirthbacteria</taxon>
    </lineage>
</organism>
<proteinExistence type="predicted"/>
<evidence type="ECO:0000256" key="6">
    <source>
        <dbReference type="SAM" id="Coils"/>
    </source>
</evidence>
<protein>
    <recommendedName>
        <fullName evidence="8">Phage shock protein PspC N-terminal domain-containing protein</fullName>
    </recommendedName>
</protein>
<evidence type="ECO:0000256" key="4">
    <source>
        <dbReference type="ARBA" id="ARBA00022989"/>
    </source>
</evidence>
<feature type="transmembrane region" description="Helical" evidence="7">
    <location>
        <begin position="240"/>
        <end position="264"/>
    </location>
</feature>
<gene>
    <name evidence="9" type="ORF">AUK40_02860</name>
</gene>
<evidence type="ECO:0000256" key="7">
    <source>
        <dbReference type="SAM" id="Phobius"/>
    </source>
</evidence>
<evidence type="ECO:0000256" key="3">
    <source>
        <dbReference type="ARBA" id="ARBA00022692"/>
    </source>
</evidence>
<dbReference type="Pfam" id="PF22564">
    <property type="entry name" value="HAAS"/>
    <property type="match status" value="1"/>
</dbReference>
<dbReference type="Pfam" id="PF04024">
    <property type="entry name" value="PspC"/>
    <property type="match status" value="1"/>
</dbReference>
<evidence type="ECO:0000313" key="10">
    <source>
        <dbReference type="Proteomes" id="UP000183245"/>
    </source>
</evidence>
<keyword evidence="2" id="KW-1003">Cell membrane</keyword>